<evidence type="ECO:0000313" key="2">
    <source>
        <dbReference type="EMBL" id="MCO6025072.1"/>
    </source>
</evidence>
<feature type="non-terminal residue" evidence="2">
    <location>
        <position position="224"/>
    </location>
</feature>
<reference evidence="2 3" key="1">
    <citation type="submission" date="2022-06" db="EMBL/GenBank/DDBJ databases">
        <title>A taxonomic note on the genus Prevotella: Description of four novel genera and emended description of the genera Hallella and Xylanibacter.</title>
        <authorList>
            <person name="Hitch T.C.A."/>
        </authorList>
    </citation>
    <scope>NUCLEOTIDE SEQUENCE [LARGE SCALE GENOMIC DNA]</scope>
    <source>
        <strain evidence="2 3">DSM 100619</strain>
    </source>
</reference>
<feature type="transmembrane region" description="Helical" evidence="1">
    <location>
        <begin position="55"/>
        <end position="76"/>
    </location>
</feature>
<protein>
    <submittedName>
        <fullName evidence="2">Uncharacterized protein</fullName>
    </submittedName>
</protein>
<dbReference type="Proteomes" id="UP001204015">
    <property type="component" value="Unassembled WGS sequence"/>
</dbReference>
<dbReference type="RefSeq" id="WP_252760432.1">
    <property type="nucleotide sequence ID" value="NZ_JAMXLY010000010.1"/>
</dbReference>
<gene>
    <name evidence="2" type="ORF">NG821_04325</name>
</gene>
<feature type="transmembrane region" description="Helical" evidence="1">
    <location>
        <begin position="12"/>
        <end position="35"/>
    </location>
</feature>
<proteinExistence type="predicted"/>
<evidence type="ECO:0000256" key="1">
    <source>
        <dbReference type="SAM" id="Phobius"/>
    </source>
</evidence>
<dbReference type="EMBL" id="JAMXLY010000010">
    <property type="protein sequence ID" value="MCO6025072.1"/>
    <property type="molecule type" value="Genomic_DNA"/>
</dbReference>
<sequence length="224" mass="25950">MDKKKLVKCTRYADNTIMLLMVLGFIQLDILGILYCREKGAYIQTVFRMSSLTTVFLSSSSILSLLLCLGLICMFVHKVVFCKFHLGIHSALEESTRIFRSEFSFIPIHAEIDDRSKKRKQQLIELFCVLIQKFVASHLSSNEDAHILLLDIKKVIENDTIDIDLVPVSNRNLSREDIYHLGYHVKYYLCKDNNFGANFIYRVFHQEFQNHAGKESVRCSSICR</sequence>
<keyword evidence="1" id="KW-0472">Membrane</keyword>
<comment type="caution">
    <text evidence="2">The sequence shown here is derived from an EMBL/GenBank/DDBJ whole genome shotgun (WGS) entry which is preliminary data.</text>
</comment>
<keyword evidence="1" id="KW-0812">Transmembrane</keyword>
<name>A0ABT1BVE4_9BACT</name>
<evidence type="ECO:0000313" key="3">
    <source>
        <dbReference type="Proteomes" id="UP001204015"/>
    </source>
</evidence>
<organism evidence="2 3">
    <name type="scientific">Segatella cerevisiae</name>
    <dbReference type="NCBI Taxonomy" id="2053716"/>
    <lineage>
        <taxon>Bacteria</taxon>
        <taxon>Pseudomonadati</taxon>
        <taxon>Bacteroidota</taxon>
        <taxon>Bacteroidia</taxon>
        <taxon>Bacteroidales</taxon>
        <taxon>Prevotellaceae</taxon>
        <taxon>Segatella</taxon>
    </lineage>
</organism>
<keyword evidence="1" id="KW-1133">Transmembrane helix</keyword>
<accession>A0ABT1BVE4</accession>
<keyword evidence="3" id="KW-1185">Reference proteome</keyword>